<keyword evidence="2" id="KW-0732">Signal</keyword>
<organism evidence="3 4">
    <name type="scientific">Dyella mobilis</name>
    <dbReference type="NCBI Taxonomy" id="1849582"/>
    <lineage>
        <taxon>Bacteria</taxon>
        <taxon>Pseudomonadati</taxon>
        <taxon>Pseudomonadota</taxon>
        <taxon>Gammaproteobacteria</taxon>
        <taxon>Lysobacterales</taxon>
        <taxon>Rhodanobacteraceae</taxon>
        <taxon>Dyella</taxon>
    </lineage>
</organism>
<keyword evidence="4" id="KW-1185">Reference proteome</keyword>
<comment type="caution">
    <text evidence="3">The sequence shown here is derived from an EMBL/GenBank/DDBJ whole genome shotgun (WGS) entry which is preliminary data.</text>
</comment>
<protein>
    <recommendedName>
        <fullName evidence="5">DUF3551 domain-containing protein</fullName>
    </recommendedName>
</protein>
<evidence type="ECO:0008006" key="5">
    <source>
        <dbReference type="Google" id="ProtNLM"/>
    </source>
</evidence>
<feature type="signal peptide" evidence="2">
    <location>
        <begin position="1"/>
        <end position="27"/>
    </location>
</feature>
<feature type="chain" id="PRO_5047367999" description="DUF3551 domain-containing protein" evidence="2">
    <location>
        <begin position="28"/>
        <end position="82"/>
    </location>
</feature>
<evidence type="ECO:0000256" key="1">
    <source>
        <dbReference type="SAM" id="MobiDB-lite"/>
    </source>
</evidence>
<name>A0ABS2KB20_9GAMM</name>
<dbReference type="RefSeq" id="WP_204629993.1">
    <property type="nucleotide sequence ID" value="NZ_BSOC01000009.1"/>
</dbReference>
<feature type="region of interest" description="Disordered" evidence="1">
    <location>
        <begin position="61"/>
        <end position="82"/>
    </location>
</feature>
<reference evidence="3" key="1">
    <citation type="submission" date="2020-10" db="EMBL/GenBank/DDBJ databases">
        <title>Phylogeny of dyella-like bacteria.</title>
        <authorList>
            <person name="Fu J."/>
        </authorList>
    </citation>
    <scope>NUCLEOTIDE SEQUENCE</scope>
    <source>
        <strain evidence="3">DHON07</strain>
    </source>
</reference>
<proteinExistence type="predicted"/>
<dbReference type="EMBL" id="JADIKF010000033">
    <property type="protein sequence ID" value="MBM7128370.1"/>
    <property type="molecule type" value="Genomic_DNA"/>
</dbReference>
<evidence type="ECO:0000256" key="2">
    <source>
        <dbReference type="SAM" id="SignalP"/>
    </source>
</evidence>
<gene>
    <name evidence="3" type="ORF">ISS99_02450</name>
</gene>
<evidence type="ECO:0000313" key="4">
    <source>
        <dbReference type="Proteomes" id="UP001430193"/>
    </source>
</evidence>
<evidence type="ECO:0000313" key="3">
    <source>
        <dbReference type="EMBL" id="MBM7128370.1"/>
    </source>
</evidence>
<sequence>MKIFSTVPMAALLVGVGAMVQSAPVRAELPVSTCFQLAKECGQGNQQACVIYDRGCRGEAPAGSILGGTSPNKSDKSLMQPR</sequence>
<accession>A0ABS2KB20</accession>
<dbReference type="Proteomes" id="UP001430193">
    <property type="component" value="Unassembled WGS sequence"/>
</dbReference>